<dbReference type="InterPro" id="IPR044164">
    <property type="entry name" value="CFI"/>
</dbReference>
<feature type="compositionally biased region" description="Pro residues" evidence="8">
    <location>
        <begin position="15"/>
        <end position="24"/>
    </location>
</feature>
<dbReference type="GO" id="GO:0009813">
    <property type="term" value="P:flavonoid biosynthetic process"/>
    <property type="evidence" value="ECO:0007669"/>
    <property type="project" value="UniProtKB-KW"/>
</dbReference>
<evidence type="ECO:0000256" key="7">
    <source>
        <dbReference type="RuleBase" id="RU361158"/>
    </source>
</evidence>
<comment type="similarity">
    <text evidence="2 7">Belongs to the chalcone isomerase family.</text>
</comment>
<evidence type="ECO:0000313" key="10">
    <source>
        <dbReference type="EMBL" id="WVZ96817.1"/>
    </source>
</evidence>
<evidence type="ECO:0000256" key="1">
    <source>
        <dbReference type="ARBA" id="ARBA00004966"/>
    </source>
</evidence>
<feature type="region of interest" description="Disordered" evidence="8">
    <location>
        <begin position="14"/>
        <end position="41"/>
    </location>
</feature>
<dbReference type="Gene3D" id="1.10.890.20">
    <property type="match status" value="1"/>
</dbReference>
<dbReference type="InterPro" id="IPR036298">
    <property type="entry name" value="Chalcone_isomerase_sf"/>
</dbReference>
<keyword evidence="11" id="KW-1185">Reference proteome</keyword>
<dbReference type="Gene3D" id="3.50.70.10">
    <property type="match status" value="1"/>
</dbReference>
<name>A0AAQ3UUR0_PASNO</name>
<gene>
    <name evidence="10" type="ORF">U9M48_042405</name>
</gene>
<evidence type="ECO:0000313" key="11">
    <source>
        <dbReference type="Proteomes" id="UP001341281"/>
    </source>
</evidence>
<evidence type="ECO:0000256" key="3">
    <source>
        <dbReference type="ARBA" id="ARBA00023235"/>
    </source>
</evidence>
<comment type="catalytic activity">
    <reaction evidence="6">
        <text>a chalcone = a flavanone.</text>
        <dbReference type="EC" id="5.5.1.6"/>
    </reaction>
</comment>
<evidence type="ECO:0000259" key="9">
    <source>
        <dbReference type="Pfam" id="PF02431"/>
    </source>
</evidence>
<proteinExistence type="inferred from homology"/>
<evidence type="ECO:0000256" key="5">
    <source>
        <dbReference type="ARBA" id="ARBA00025429"/>
    </source>
</evidence>
<dbReference type="PANTHER" id="PTHR28039:SF8">
    <property type="entry name" value="CHALCONE--FLAVANONE ISOMERASE 1-RELATED"/>
    <property type="match status" value="1"/>
</dbReference>
<organism evidence="10 11">
    <name type="scientific">Paspalum notatum var. saurae</name>
    <dbReference type="NCBI Taxonomy" id="547442"/>
    <lineage>
        <taxon>Eukaryota</taxon>
        <taxon>Viridiplantae</taxon>
        <taxon>Streptophyta</taxon>
        <taxon>Embryophyta</taxon>
        <taxon>Tracheophyta</taxon>
        <taxon>Spermatophyta</taxon>
        <taxon>Magnoliopsida</taxon>
        <taxon>Liliopsida</taxon>
        <taxon>Poales</taxon>
        <taxon>Poaceae</taxon>
        <taxon>PACMAD clade</taxon>
        <taxon>Panicoideae</taxon>
        <taxon>Andropogonodae</taxon>
        <taxon>Paspaleae</taxon>
        <taxon>Paspalinae</taxon>
        <taxon>Paspalum</taxon>
    </lineage>
</organism>
<dbReference type="InterPro" id="IPR016087">
    <property type="entry name" value="Chalcone_isomerase"/>
</dbReference>
<sequence>MAVSEVTVEGVVFPPVVPRPPRAPPARASSSPAQACERNGGRRQLRQEFKIAAIGVYLEDAAVPALAAKWGGKTGDELPADPAFFRDVYTGKTKTTTPAGKSATTLYVREFEKFTRVTFIWPRTVAAEEFSAKVMESRVAYLEAAGAYTDAEAVAVEEFMAAAKGRSFPPGGSVLFTHSPAGALTVAFSEDSSVPESSVGERSVSPATKQSIATRLPELLIKASGP</sequence>
<dbReference type="AlphaFoldDB" id="A0AAQ3UUR0"/>
<protein>
    <recommendedName>
        <fullName evidence="7">Chalcone-flavonone isomerase family protein</fullName>
    </recommendedName>
</protein>
<dbReference type="InterPro" id="IPR016089">
    <property type="entry name" value="Chalcone_isomerase_bundle_sf"/>
</dbReference>
<keyword evidence="4" id="KW-0284">Flavonoid biosynthesis</keyword>
<evidence type="ECO:0000256" key="2">
    <source>
        <dbReference type="ARBA" id="ARBA00007166"/>
    </source>
</evidence>
<dbReference type="Proteomes" id="UP001341281">
    <property type="component" value="Chromosome 10"/>
</dbReference>
<evidence type="ECO:0000256" key="8">
    <source>
        <dbReference type="SAM" id="MobiDB-lite"/>
    </source>
</evidence>
<keyword evidence="3" id="KW-0413">Isomerase</keyword>
<reference evidence="10 11" key="1">
    <citation type="submission" date="2024-02" db="EMBL/GenBank/DDBJ databases">
        <title>High-quality chromosome-scale genome assembly of Pensacola bahiagrass (Paspalum notatum Flugge var. saurae).</title>
        <authorList>
            <person name="Vega J.M."/>
            <person name="Podio M."/>
            <person name="Orjuela J."/>
            <person name="Siena L.A."/>
            <person name="Pessino S.C."/>
            <person name="Combes M.C."/>
            <person name="Mariac C."/>
            <person name="Albertini E."/>
            <person name="Pupilli F."/>
            <person name="Ortiz J.P.A."/>
            <person name="Leblanc O."/>
        </authorList>
    </citation>
    <scope>NUCLEOTIDE SEQUENCE [LARGE SCALE GENOMIC DNA]</scope>
    <source>
        <strain evidence="10">R1</strain>
        <tissue evidence="10">Leaf</tissue>
    </source>
</reference>
<dbReference type="GO" id="GO:0045430">
    <property type="term" value="F:chalcone isomerase activity"/>
    <property type="evidence" value="ECO:0007669"/>
    <property type="project" value="UniProtKB-EC"/>
</dbReference>
<dbReference type="Pfam" id="PF02431">
    <property type="entry name" value="Chalcone"/>
    <property type="match status" value="1"/>
</dbReference>
<evidence type="ECO:0000256" key="6">
    <source>
        <dbReference type="ARBA" id="ARBA00034056"/>
    </source>
</evidence>
<comment type="function">
    <text evidence="5">Catalyzes the intramolecular cyclization of bicyclic chalcones into tricyclic (S)-flavanones. Responsible for the isomerization of 4,2',4',6'-tetrahydroxychalcone (also termed chalcone) into naringenin.</text>
</comment>
<dbReference type="PANTHER" id="PTHR28039">
    <property type="entry name" value="CHALCONE--FLAVONONE ISOMERASE 1-RELATED"/>
    <property type="match status" value="1"/>
</dbReference>
<accession>A0AAQ3UUR0</accession>
<evidence type="ECO:0000256" key="4">
    <source>
        <dbReference type="ARBA" id="ARBA00023241"/>
    </source>
</evidence>
<dbReference type="InterPro" id="IPR016088">
    <property type="entry name" value="Chalcone_isomerase_3-sand"/>
</dbReference>
<feature type="domain" description="Chalcone isomerase" evidence="9">
    <location>
        <begin position="8"/>
        <end position="197"/>
    </location>
</feature>
<dbReference type="EMBL" id="CP144754">
    <property type="protein sequence ID" value="WVZ96817.1"/>
    <property type="molecule type" value="Genomic_DNA"/>
</dbReference>
<comment type="pathway">
    <text evidence="1">Secondary metabolite biosynthesis; flavonoid biosynthesis.</text>
</comment>
<dbReference type="SUPFAM" id="SSF54626">
    <property type="entry name" value="Chalcone isomerase"/>
    <property type="match status" value="1"/>
</dbReference>